<proteinExistence type="predicted"/>
<comment type="caution">
    <text evidence="1">The sequence shown here is derived from an EMBL/GenBank/DDBJ whole genome shotgun (WGS) entry which is preliminary data.</text>
</comment>
<evidence type="ECO:0000313" key="1">
    <source>
        <dbReference type="EMBL" id="RLQ97422.1"/>
    </source>
</evidence>
<dbReference type="OrthoDB" id="2085342at2"/>
<dbReference type="EMBL" id="RCVZ01000002">
    <property type="protein sequence ID" value="RLQ97422.1"/>
    <property type="molecule type" value="Genomic_DNA"/>
</dbReference>
<dbReference type="Gene3D" id="3.10.20.520">
    <property type="entry name" value="Phenylacetic acid degradation B"/>
    <property type="match status" value="1"/>
</dbReference>
<dbReference type="InterPro" id="IPR038693">
    <property type="entry name" value="PaaB_sf"/>
</dbReference>
<accession>A0A3L7K9V3</accession>
<dbReference type="InterPro" id="IPR009359">
    <property type="entry name" value="PaaB"/>
</dbReference>
<evidence type="ECO:0000313" key="2">
    <source>
        <dbReference type="Proteomes" id="UP000276770"/>
    </source>
</evidence>
<dbReference type="AlphaFoldDB" id="A0A3L7K9V3"/>
<gene>
    <name evidence="1" type="primary">paaH</name>
    <name evidence="1" type="ORF">D9X91_04515</name>
</gene>
<protein>
    <submittedName>
        <fullName evidence="1">1,2-phenylacetyl-CoA epoxidase subunit B</fullName>
    </submittedName>
</protein>
<dbReference type="RefSeq" id="WP_121679372.1">
    <property type="nucleotide sequence ID" value="NZ_RCVZ01000002.1"/>
</dbReference>
<dbReference type="Pfam" id="PF06243">
    <property type="entry name" value="PaaB"/>
    <property type="match status" value="1"/>
</dbReference>
<organism evidence="1 2">
    <name type="scientific">Falsibacillus albus</name>
    <dbReference type="NCBI Taxonomy" id="2478915"/>
    <lineage>
        <taxon>Bacteria</taxon>
        <taxon>Bacillati</taxon>
        <taxon>Bacillota</taxon>
        <taxon>Bacilli</taxon>
        <taxon>Bacillales</taxon>
        <taxon>Bacillaceae</taxon>
        <taxon>Falsibacillus</taxon>
    </lineage>
</organism>
<dbReference type="NCBIfam" id="TIGR02157">
    <property type="entry name" value="PA_CoA_Oxy2"/>
    <property type="match status" value="1"/>
</dbReference>
<keyword evidence="2" id="KW-1185">Reference proteome</keyword>
<dbReference type="Proteomes" id="UP000276770">
    <property type="component" value="Unassembled WGS sequence"/>
</dbReference>
<reference evidence="1 2" key="1">
    <citation type="submission" date="2018-10" db="EMBL/GenBank/DDBJ databases">
        <title>Falsibacillus sp. genome draft.</title>
        <authorList>
            <person name="Shi S."/>
        </authorList>
    </citation>
    <scope>NUCLEOTIDE SEQUENCE [LARGE SCALE GENOMIC DNA]</scope>
    <source>
        <strain evidence="1 2">GY 10110</strain>
    </source>
</reference>
<sequence>MSREKQIDQFYQVFEVFSKRTPAANFQHQFSLLAPNREMAFVMAQENFMRREPVVDIWVVRREDIRMMQPEEKASLQRLDNKEYRTAKGYGYLKKKWRQYEQQMLDEKEILSWGESKSEKHRNSGASPSKS</sequence>
<name>A0A3L7K9V3_9BACI</name>